<organism evidence="2 3">
    <name type="scientific">Ephemerocybe angulata</name>
    <dbReference type="NCBI Taxonomy" id="980116"/>
    <lineage>
        <taxon>Eukaryota</taxon>
        <taxon>Fungi</taxon>
        <taxon>Dikarya</taxon>
        <taxon>Basidiomycota</taxon>
        <taxon>Agaricomycotina</taxon>
        <taxon>Agaricomycetes</taxon>
        <taxon>Agaricomycetidae</taxon>
        <taxon>Agaricales</taxon>
        <taxon>Agaricineae</taxon>
        <taxon>Psathyrellaceae</taxon>
        <taxon>Ephemerocybe</taxon>
    </lineage>
</organism>
<sequence length="597" mass="68571">MHLRYSGTLPENPPAWMTQGYELCIRDAHHILHHQLGTPDFASEFEAAPYQQYQADGERVFSNLLLGDWAWCQADEISEDHRDCRGVMLVPVISGLDKTTVSMQTGHQEYHPVYISPGNLTNIARRGHENGVMPIAFLPIPKVNKCEREKKEYKQFIRQLYHGCLQLIFEPLRAEMSTPEIVRCPDSHYWRVMYTISPVIADYPEQVWLSAILQGWCPKCMAHLEFLDDPEAGCCTHELTDALIDARSPGDLWDEYRIQDDVVVRTTLSQPFTHSFPRADIHELMAPDLLHQVIKETFKDYLVEWVMEYLHQEHGEAKAQAIIADIDQRISSVPIFPSLHQFADSHDFVQWTRDDSKVLMKVYLTAIVGYVPPEMVRCLAAFLDVCYIFRRNAITISALEKAEERLSIFYEMRKVFIDTGVPCTVLFHPIYNQFGSLNGLCSSITERSNCFNALSQMLVTINRLDKMNLFCGVLERNKLLNGSVAYEMVLLFQPSDVNGNDDESSDPLFDDDDDTDDADDGTDTLNEIGPSLGRNWHQCSYLRKLEDLARYIHLPHFQQVFLKYLWTAHHGEKPLPPNFTTETCYPGHIFIYHSAVA</sequence>
<evidence type="ECO:0000256" key="1">
    <source>
        <dbReference type="SAM" id="MobiDB-lite"/>
    </source>
</evidence>
<proteinExistence type="predicted"/>
<keyword evidence="3" id="KW-1185">Reference proteome</keyword>
<dbReference type="EMBL" id="JACGCI010000007">
    <property type="protein sequence ID" value="KAF6762532.1"/>
    <property type="molecule type" value="Genomic_DNA"/>
</dbReference>
<dbReference type="AlphaFoldDB" id="A0A8H6IDU3"/>
<feature type="compositionally biased region" description="Acidic residues" evidence="1">
    <location>
        <begin position="499"/>
        <end position="522"/>
    </location>
</feature>
<gene>
    <name evidence="2" type="ORF">DFP72DRAFT_987054</name>
</gene>
<comment type="caution">
    <text evidence="2">The sequence shown here is derived from an EMBL/GenBank/DDBJ whole genome shotgun (WGS) entry which is preliminary data.</text>
</comment>
<evidence type="ECO:0000313" key="3">
    <source>
        <dbReference type="Proteomes" id="UP000521943"/>
    </source>
</evidence>
<dbReference type="Pfam" id="PF18759">
    <property type="entry name" value="Plavaka"/>
    <property type="match status" value="1"/>
</dbReference>
<feature type="region of interest" description="Disordered" evidence="1">
    <location>
        <begin position="497"/>
        <end position="527"/>
    </location>
</feature>
<evidence type="ECO:0000313" key="2">
    <source>
        <dbReference type="EMBL" id="KAF6762532.1"/>
    </source>
</evidence>
<dbReference type="InterPro" id="IPR041078">
    <property type="entry name" value="Plavaka"/>
</dbReference>
<accession>A0A8H6IDU3</accession>
<dbReference type="OrthoDB" id="3199698at2759"/>
<name>A0A8H6IDU3_9AGAR</name>
<reference evidence="2 3" key="1">
    <citation type="submission" date="2020-07" db="EMBL/GenBank/DDBJ databases">
        <title>Comparative genomics of pyrophilous fungi reveals a link between fire events and developmental genes.</title>
        <authorList>
            <consortium name="DOE Joint Genome Institute"/>
            <person name="Steindorff A.S."/>
            <person name="Carver A."/>
            <person name="Calhoun S."/>
            <person name="Stillman K."/>
            <person name="Liu H."/>
            <person name="Lipzen A."/>
            <person name="Pangilinan J."/>
            <person name="Labutti K."/>
            <person name="Bruns T.D."/>
            <person name="Grigoriev I.V."/>
        </authorList>
    </citation>
    <scope>NUCLEOTIDE SEQUENCE [LARGE SCALE GENOMIC DNA]</scope>
    <source>
        <strain evidence="2 3">CBS 144469</strain>
    </source>
</reference>
<protein>
    <submittedName>
        <fullName evidence="2">Uncharacterized protein</fullName>
    </submittedName>
</protein>
<dbReference type="Proteomes" id="UP000521943">
    <property type="component" value="Unassembled WGS sequence"/>
</dbReference>